<proteinExistence type="predicted"/>
<organism evidence="4 5">
    <name type="scientific">Paractinoplanes rishiriensis</name>
    <dbReference type="NCBI Taxonomy" id="1050105"/>
    <lineage>
        <taxon>Bacteria</taxon>
        <taxon>Bacillati</taxon>
        <taxon>Actinomycetota</taxon>
        <taxon>Actinomycetes</taxon>
        <taxon>Micromonosporales</taxon>
        <taxon>Micromonosporaceae</taxon>
        <taxon>Paractinoplanes</taxon>
    </lineage>
</organism>
<keyword evidence="2" id="KW-0812">Transmembrane</keyword>
<evidence type="ECO:0000256" key="1">
    <source>
        <dbReference type="SAM" id="MobiDB-lite"/>
    </source>
</evidence>
<comment type="caution">
    <text evidence="4">The sequence shown here is derived from an EMBL/GenBank/DDBJ whole genome shotgun (WGS) entry which is preliminary data.</text>
</comment>
<evidence type="ECO:0000313" key="5">
    <source>
        <dbReference type="Proteomes" id="UP000636960"/>
    </source>
</evidence>
<accession>A0A919N1J6</accession>
<dbReference type="GO" id="GO:0080120">
    <property type="term" value="P:CAAX-box protein maturation"/>
    <property type="evidence" value="ECO:0007669"/>
    <property type="project" value="UniProtKB-ARBA"/>
</dbReference>
<gene>
    <name evidence="4" type="ORF">Ari01nite_90950</name>
</gene>
<feature type="transmembrane region" description="Helical" evidence="2">
    <location>
        <begin position="283"/>
        <end position="304"/>
    </location>
</feature>
<dbReference type="RefSeq" id="WP_203790448.1">
    <property type="nucleotide sequence ID" value="NZ_BOMV01000107.1"/>
</dbReference>
<reference evidence="4" key="1">
    <citation type="submission" date="2021-01" db="EMBL/GenBank/DDBJ databases">
        <title>Whole genome shotgun sequence of Actinoplanes rishiriensis NBRC 108556.</title>
        <authorList>
            <person name="Komaki H."/>
            <person name="Tamura T."/>
        </authorList>
    </citation>
    <scope>NUCLEOTIDE SEQUENCE</scope>
    <source>
        <strain evidence="4">NBRC 108556</strain>
    </source>
</reference>
<protein>
    <recommendedName>
        <fullName evidence="3">CAAX prenyl protease 2/Lysostaphin resistance protein A-like domain-containing protein</fullName>
    </recommendedName>
</protein>
<feature type="transmembrane region" description="Helical" evidence="2">
    <location>
        <begin position="33"/>
        <end position="54"/>
    </location>
</feature>
<evidence type="ECO:0000313" key="4">
    <source>
        <dbReference type="EMBL" id="GIF01631.1"/>
    </source>
</evidence>
<dbReference type="InterPro" id="IPR003675">
    <property type="entry name" value="Rce1/LyrA-like_dom"/>
</dbReference>
<feature type="transmembrane region" description="Helical" evidence="2">
    <location>
        <begin position="75"/>
        <end position="93"/>
    </location>
</feature>
<dbReference type="EMBL" id="BOMV01000107">
    <property type="protein sequence ID" value="GIF01631.1"/>
    <property type="molecule type" value="Genomic_DNA"/>
</dbReference>
<sequence>MSTLPDLPVPADGQQPPFHHLGRPDVGHRWRPVAGIVVLLAGILLVLHGPTALLDNWPHPRRLPILGPMTDTARALAQVALILPVVLAVTRWISGRPVGTLLSVTGRLRWRQLGVSMLIALPTTIIVIATAILLILATRGLPVPPPTTAGSAPAIDLGYLRQLPACLLIIVALAVLQASTEELTCRGFILQTAGGYTRSPWPGIAAQAVAFTLLHGLDGTIWGYAGLTAYALMVGWLTVFTGGIEAAIALHVTWNTTVLVLAGTAIVLTGADPSQRGTMEGATWQVTLAHVLGTAAYTLTVAWLTRRRTRPRPAAPAAALAPVPSS</sequence>
<dbReference type="GO" id="GO:0004175">
    <property type="term" value="F:endopeptidase activity"/>
    <property type="evidence" value="ECO:0007669"/>
    <property type="project" value="UniProtKB-ARBA"/>
</dbReference>
<keyword evidence="2" id="KW-1133">Transmembrane helix</keyword>
<keyword evidence="5" id="KW-1185">Reference proteome</keyword>
<feature type="transmembrane region" description="Helical" evidence="2">
    <location>
        <begin position="113"/>
        <end position="137"/>
    </location>
</feature>
<evidence type="ECO:0000256" key="2">
    <source>
        <dbReference type="SAM" id="Phobius"/>
    </source>
</evidence>
<feature type="region of interest" description="Disordered" evidence="1">
    <location>
        <begin position="1"/>
        <end position="20"/>
    </location>
</feature>
<feature type="transmembrane region" description="Helical" evidence="2">
    <location>
        <begin position="158"/>
        <end position="178"/>
    </location>
</feature>
<dbReference type="Pfam" id="PF02517">
    <property type="entry name" value="Rce1-like"/>
    <property type="match status" value="1"/>
</dbReference>
<keyword evidence="2" id="KW-0472">Membrane</keyword>
<feature type="domain" description="CAAX prenyl protease 2/Lysostaphin resistance protein A-like" evidence="3">
    <location>
        <begin position="167"/>
        <end position="256"/>
    </location>
</feature>
<name>A0A919N1J6_9ACTN</name>
<feature type="transmembrane region" description="Helical" evidence="2">
    <location>
        <begin position="221"/>
        <end position="240"/>
    </location>
</feature>
<feature type="transmembrane region" description="Helical" evidence="2">
    <location>
        <begin position="252"/>
        <end position="271"/>
    </location>
</feature>
<evidence type="ECO:0000259" key="3">
    <source>
        <dbReference type="Pfam" id="PF02517"/>
    </source>
</evidence>
<dbReference type="Proteomes" id="UP000636960">
    <property type="component" value="Unassembled WGS sequence"/>
</dbReference>
<dbReference type="AlphaFoldDB" id="A0A919N1J6"/>